<keyword evidence="2" id="KW-1185">Reference proteome</keyword>
<dbReference type="InterPro" id="IPR018641">
    <property type="entry name" value="Trfase_1_rSAM/seldom-assoc"/>
</dbReference>
<sequence length="214" mass="22046">MTRVLVVAKAPVPGRVKTRLAVDIGDEAAAEVAAASLLDTLAACADAVGPARCHLAVAGDLDDAVHGERVRRMAAGWRVTPQVGAGFAERLVHAHGEGPGPVVQVGMDTPQLTPALLLDVVTCLESHPGVLGPAEDGGWWVLGLRDPAAAAALGRVEMSTPTTYDDTRAALAGVGVPVAPAAVLRDVDTLADAEAVAAQAPDSRFAHTWREVRR</sequence>
<dbReference type="SUPFAM" id="SSF53448">
    <property type="entry name" value="Nucleotide-diphospho-sugar transferases"/>
    <property type="match status" value="1"/>
</dbReference>
<dbReference type="EMBL" id="WLCI01000017">
    <property type="protein sequence ID" value="MTB96632.1"/>
    <property type="molecule type" value="Genomic_DNA"/>
</dbReference>
<dbReference type="RefSeq" id="WP_154616518.1">
    <property type="nucleotide sequence ID" value="NZ_CP053660.1"/>
</dbReference>
<evidence type="ECO:0000313" key="2">
    <source>
        <dbReference type="Proteomes" id="UP000433406"/>
    </source>
</evidence>
<gene>
    <name evidence="1" type="ORF">GGQ22_16270</name>
</gene>
<comment type="caution">
    <text evidence="1">The sequence shown here is derived from an EMBL/GenBank/DDBJ whole genome shotgun (WGS) entry which is preliminary data.</text>
</comment>
<evidence type="ECO:0000313" key="1">
    <source>
        <dbReference type="EMBL" id="MTB96632.1"/>
    </source>
</evidence>
<dbReference type="Proteomes" id="UP000433406">
    <property type="component" value="Unassembled WGS sequence"/>
</dbReference>
<dbReference type="Pfam" id="PF09837">
    <property type="entry name" value="DUF2064"/>
    <property type="match status" value="1"/>
</dbReference>
<dbReference type="Gene3D" id="3.90.550.10">
    <property type="entry name" value="Spore Coat Polysaccharide Biosynthesis Protein SpsA, Chain A"/>
    <property type="match status" value="1"/>
</dbReference>
<reference evidence="1 2" key="1">
    <citation type="submission" date="2019-10" db="EMBL/GenBank/DDBJ databases">
        <title>Nocardioides novel species isolated from the excrement of Marmot.</title>
        <authorList>
            <person name="Zhang G."/>
        </authorList>
    </citation>
    <scope>NUCLEOTIDE SEQUENCE [LARGE SCALE GENOMIC DNA]</scope>
    <source>
        <strain evidence="2">zg-579</strain>
    </source>
</reference>
<dbReference type="AlphaFoldDB" id="A0A6I3JEU3"/>
<dbReference type="InterPro" id="IPR029044">
    <property type="entry name" value="Nucleotide-diphossugar_trans"/>
</dbReference>
<proteinExistence type="predicted"/>
<dbReference type="PANTHER" id="PTHR36529:SF1">
    <property type="entry name" value="GLYCOSYLTRANSFERASE"/>
    <property type="match status" value="1"/>
</dbReference>
<protein>
    <submittedName>
        <fullName evidence="1">DUF2064 domain-containing protein</fullName>
    </submittedName>
</protein>
<accession>A0A6I3JEU3</accession>
<dbReference type="PANTHER" id="PTHR36529">
    <property type="entry name" value="SLL1095 PROTEIN"/>
    <property type="match status" value="1"/>
</dbReference>
<name>A0A6I3JEU3_9ACTN</name>
<organism evidence="1 2">
    <name type="scientific">Nocardioides marmotae</name>
    <dbReference type="NCBI Taxonomy" id="2663857"/>
    <lineage>
        <taxon>Bacteria</taxon>
        <taxon>Bacillati</taxon>
        <taxon>Actinomycetota</taxon>
        <taxon>Actinomycetes</taxon>
        <taxon>Propionibacteriales</taxon>
        <taxon>Nocardioidaceae</taxon>
        <taxon>Nocardioides</taxon>
    </lineage>
</organism>